<protein>
    <submittedName>
        <fullName evidence="2">Uncharacterized protein</fullName>
    </submittedName>
</protein>
<sequence>MAYPTPPAMRRTAGQTESLPREKRMHYLVPDARTFCVQGPKDYLSRVLRRTKLLSAGYNFKQTTVTEGTCESAGFAKKSPKKCFGNRSAGIYTDEKKVGKTTETGTVLSSIKSFGDKGPSVNKLLELLDDMTSGAYAFGMCRAAEHIG</sequence>
<proteinExistence type="predicted"/>
<dbReference type="EMBL" id="HBGQ01089383">
    <property type="protein sequence ID" value="CAD9524549.1"/>
    <property type="molecule type" value="Transcribed_RNA"/>
</dbReference>
<evidence type="ECO:0000256" key="1">
    <source>
        <dbReference type="SAM" id="MobiDB-lite"/>
    </source>
</evidence>
<reference evidence="2" key="1">
    <citation type="submission" date="2021-01" db="EMBL/GenBank/DDBJ databases">
        <authorList>
            <person name="Corre E."/>
            <person name="Pelletier E."/>
            <person name="Niang G."/>
            <person name="Scheremetjew M."/>
            <person name="Finn R."/>
            <person name="Kale V."/>
            <person name="Holt S."/>
            <person name="Cochrane G."/>
            <person name="Meng A."/>
            <person name="Brown T."/>
            <person name="Cohen L."/>
        </authorList>
    </citation>
    <scope>NUCLEOTIDE SEQUENCE</scope>
    <source>
        <strain evidence="2">CCMP2222</strain>
    </source>
</reference>
<feature type="region of interest" description="Disordered" evidence="1">
    <location>
        <begin position="1"/>
        <end position="21"/>
    </location>
</feature>
<accession>A0A7S2IQ65</accession>
<gene>
    <name evidence="2" type="ORF">AAND1436_LOCUS42649</name>
</gene>
<evidence type="ECO:0000313" key="2">
    <source>
        <dbReference type="EMBL" id="CAD9524549.1"/>
    </source>
</evidence>
<name>A0A7S2IQ65_9DINO</name>
<organism evidence="2">
    <name type="scientific">Alexandrium andersonii</name>
    <dbReference type="NCBI Taxonomy" id="327968"/>
    <lineage>
        <taxon>Eukaryota</taxon>
        <taxon>Sar</taxon>
        <taxon>Alveolata</taxon>
        <taxon>Dinophyceae</taxon>
        <taxon>Gonyaulacales</taxon>
        <taxon>Pyrocystaceae</taxon>
        <taxon>Alexandrium</taxon>
    </lineage>
</organism>
<dbReference type="AlphaFoldDB" id="A0A7S2IQ65"/>